<reference evidence="2" key="1">
    <citation type="submission" date="2018-08" db="EMBL/GenBank/DDBJ databases">
        <title>A genome reference for cultivated species of the human gut microbiota.</title>
        <authorList>
            <person name="Zou Y."/>
            <person name="Xue W."/>
            <person name="Luo G."/>
        </authorList>
    </citation>
    <scope>NUCLEOTIDE SEQUENCE [LARGE SCALE GENOMIC DNA]</scope>
    <source>
        <strain evidence="2">TF05-5AC</strain>
    </source>
</reference>
<protein>
    <recommendedName>
        <fullName evidence="4">VanZ family protein</fullName>
    </recommendedName>
</protein>
<feature type="transmembrane region" description="Helical" evidence="1">
    <location>
        <begin position="20"/>
        <end position="41"/>
    </location>
</feature>
<organism evidence="2 3">
    <name type="scientific">Eisenbergiella massiliensis</name>
    <dbReference type="NCBI Taxonomy" id="1720294"/>
    <lineage>
        <taxon>Bacteria</taxon>
        <taxon>Bacillati</taxon>
        <taxon>Bacillota</taxon>
        <taxon>Clostridia</taxon>
        <taxon>Lachnospirales</taxon>
        <taxon>Lachnospiraceae</taxon>
        <taxon>Eisenbergiella</taxon>
    </lineage>
</organism>
<accession>A0A3E3I118</accession>
<dbReference type="AlphaFoldDB" id="A0A3E3I118"/>
<evidence type="ECO:0008006" key="4">
    <source>
        <dbReference type="Google" id="ProtNLM"/>
    </source>
</evidence>
<keyword evidence="1" id="KW-0472">Membrane</keyword>
<keyword evidence="1" id="KW-1133">Transmembrane helix</keyword>
<gene>
    <name evidence="2" type="ORF">DXC51_18325</name>
</gene>
<evidence type="ECO:0000256" key="1">
    <source>
        <dbReference type="SAM" id="Phobius"/>
    </source>
</evidence>
<comment type="caution">
    <text evidence="2">The sequence shown here is derived from an EMBL/GenBank/DDBJ whole genome shotgun (WGS) entry which is preliminary data.</text>
</comment>
<sequence>MTTLPSEEAILTITYYIRQIGRALLFFLLGLTGSWSIHLTFRKAAARNRFFGTVLMLFMISYFTEKMKIFIPGRHYSFPECLESFLFGILGCICITFLLYHLRRIASRPPEK</sequence>
<evidence type="ECO:0000313" key="2">
    <source>
        <dbReference type="EMBL" id="RGE57957.1"/>
    </source>
</evidence>
<keyword evidence="3" id="KW-1185">Reference proteome</keyword>
<dbReference type="Proteomes" id="UP000260812">
    <property type="component" value="Unassembled WGS sequence"/>
</dbReference>
<dbReference type="EMBL" id="QVLV01000013">
    <property type="protein sequence ID" value="RGE57957.1"/>
    <property type="molecule type" value="Genomic_DNA"/>
</dbReference>
<keyword evidence="1" id="KW-0812">Transmembrane</keyword>
<evidence type="ECO:0000313" key="3">
    <source>
        <dbReference type="Proteomes" id="UP000260812"/>
    </source>
</evidence>
<name>A0A3E3I118_9FIRM</name>
<feature type="transmembrane region" description="Helical" evidence="1">
    <location>
        <begin position="48"/>
        <end position="64"/>
    </location>
</feature>
<proteinExistence type="predicted"/>
<feature type="transmembrane region" description="Helical" evidence="1">
    <location>
        <begin position="84"/>
        <end position="102"/>
    </location>
</feature>